<dbReference type="GO" id="GO:0016020">
    <property type="term" value="C:membrane"/>
    <property type="evidence" value="ECO:0007669"/>
    <property type="project" value="UniProtKB-SubCell"/>
</dbReference>
<feature type="transmembrane region" description="Helical" evidence="5">
    <location>
        <begin position="184"/>
        <end position="206"/>
    </location>
</feature>
<dbReference type="GO" id="GO:0016765">
    <property type="term" value="F:transferase activity, transferring alkyl or aryl (other than methyl) groups"/>
    <property type="evidence" value="ECO:0007669"/>
    <property type="project" value="InterPro"/>
</dbReference>
<evidence type="ECO:0000256" key="3">
    <source>
        <dbReference type="ARBA" id="ARBA00022989"/>
    </source>
</evidence>
<evidence type="ECO:0000256" key="1">
    <source>
        <dbReference type="ARBA" id="ARBA00004141"/>
    </source>
</evidence>
<keyword evidence="6" id="KW-0808">Transferase</keyword>
<dbReference type="InterPro" id="IPR000537">
    <property type="entry name" value="UbiA_prenyltransferase"/>
</dbReference>
<feature type="transmembrane region" description="Helical" evidence="5">
    <location>
        <begin position="38"/>
        <end position="68"/>
    </location>
</feature>
<evidence type="ECO:0000256" key="4">
    <source>
        <dbReference type="ARBA" id="ARBA00023136"/>
    </source>
</evidence>
<dbReference type="AlphaFoldDB" id="A0A1Q9LH78"/>
<keyword evidence="3 5" id="KW-1133">Transmembrane helix</keyword>
<keyword evidence="7" id="KW-1185">Reference proteome</keyword>
<proteinExistence type="predicted"/>
<dbReference type="EMBL" id="MKQR01000025">
    <property type="protein sequence ID" value="OLR91299.1"/>
    <property type="molecule type" value="Genomic_DNA"/>
</dbReference>
<evidence type="ECO:0000313" key="6">
    <source>
        <dbReference type="EMBL" id="OLR91299.1"/>
    </source>
</evidence>
<accession>A0A1Q9LH78</accession>
<keyword evidence="2 5" id="KW-0812">Transmembrane</keyword>
<gene>
    <name evidence="6" type="ORF">BJP25_26910</name>
</gene>
<evidence type="ECO:0000313" key="7">
    <source>
        <dbReference type="Proteomes" id="UP000186040"/>
    </source>
</evidence>
<evidence type="ECO:0000256" key="5">
    <source>
        <dbReference type="SAM" id="Phobius"/>
    </source>
</evidence>
<reference evidence="6 7" key="1">
    <citation type="submission" date="2016-10" db="EMBL/GenBank/DDBJ databases">
        <title>The Draft Genome Sequence of Actinokineospora bangkokensis 44EHWT reveals the biosynthetic pathway of antifungal compounds Thailandins with unusual extender unit butylmalonyl-CoA.</title>
        <authorList>
            <person name="Greule A."/>
            <person name="Intra B."/>
            <person name="Flemming S."/>
            <person name="Rommel M.G."/>
            <person name="Panbangred W."/>
            <person name="Bechthold A."/>
        </authorList>
    </citation>
    <scope>NUCLEOTIDE SEQUENCE [LARGE SCALE GENOMIC DNA]</scope>
    <source>
        <strain evidence="6 7">44EHW</strain>
    </source>
</reference>
<dbReference type="Proteomes" id="UP000186040">
    <property type="component" value="Unassembled WGS sequence"/>
</dbReference>
<organism evidence="6 7">
    <name type="scientific">Actinokineospora bangkokensis</name>
    <dbReference type="NCBI Taxonomy" id="1193682"/>
    <lineage>
        <taxon>Bacteria</taxon>
        <taxon>Bacillati</taxon>
        <taxon>Actinomycetota</taxon>
        <taxon>Actinomycetes</taxon>
        <taxon>Pseudonocardiales</taxon>
        <taxon>Pseudonocardiaceae</taxon>
        <taxon>Actinokineospora</taxon>
    </lineage>
</organism>
<dbReference type="Pfam" id="PF01040">
    <property type="entry name" value="UbiA"/>
    <property type="match status" value="1"/>
</dbReference>
<comment type="subcellular location">
    <subcellularLocation>
        <location evidence="1">Membrane</location>
        <topology evidence="1">Multi-pass membrane protein</topology>
    </subcellularLocation>
</comment>
<name>A0A1Q9LH78_9PSEU</name>
<keyword evidence="4 5" id="KW-0472">Membrane</keyword>
<dbReference type="InterPro" id="IPR044878">
    <property type="entry name" value="UbiA_sf"/>
</dbReference>
<protein>
    <submittedName>
        <fullName evidence="6">1,4-dihydroxy-2-naphthoate prenyltransferase</fullName>
    </submittedName>
</protein>
<dbReference type="Gene3D" id="1.10.357.140">
    <property type="entry name" value="UbiA prenyltransferase"/>
    <property type="match status" value="1"/>
</dbReference>
<feature type="transmembrane region" description="Helical" evidence="5">
    <location>
        <begin position="161"/>
        <end position="178"/>
    </location>
</feature>
<dbReference type="OrthoDB" id="4545177at2"/>
<evidence type="ECO:0000256" key="2">
    <source>
        <dbReference type="ARBA" id="ARBA00022692"/>
    </source>
</evidence>
<comment type="caution">
    <text evidence="6">The sequence shown here is derived from an EMBL/GenBank/DDBJ whole genome shotgun (WGS) entry which is preliminary data.</text>
</comment>
<sequence>MLVPGGPAVTAALTASRLGAYARLAKLDVWDYYLALPLAWSLCGFTGTGVLLLFGVGTVLVIAAAVALDDVTGFRDGSDAANYGPDAPARRLARKPLLTGELDERQALVFGWACAVLGGVCWLGLGLTAPLWTLVLLALLLVSAVQYSYGLKISYRGAQEVFLAGFGCGLVLCGVGLVRGAPTALAVVEAVVFGLGPLLVGVYSNANDAAGDAAVGRRTVAVLAGPGGHRAFTAGLTALEIGVVVFAAGLGAGPWWFALALLPAMACRVAQLRVGVGLGDALRARRWGLLAHRVAVASLVVVNLVVL</sequence>
<dbReference type="STRING" id="1193682.BJP25_26910"/>